<dbReference type="NCBIfam" id="TIGR04387">
    <property type="entry name" value="capsid_maj_N4"/>
    <property type="match status" value="1"/>
</dbReference>
<dbReference type="EMBL" id="JAWWMZ010000003">
    <property type="protein sequence ID" value="MDX4954021.1"/>
    <property type="molecule type" value="Genomic_DNA"/>
</dbReference>
<name>A0AAJ2QXT4_DELAC</name>
<organism evidence="1 2">
    <name type="scientific">Delftia acidovorans</name>
    <name type="common">Pseudomonas acidovorans</name>
    <name type="synonym">Comamonas acidovorans</name>
    <dbReference type="NCBI Taxonomy" id="80866"/>
    <lineage>
        <taxon>Bacteria</taxon>
        <taxon>Pseudomonadati</taxon>
        <taxon>Pseudomonadota</taxon>
        <taxon>Betaproteobacteria</taxon>
        <taxon>Burkholderiales</taxon>
        <taxon>Comamonadaceae</taxon>
        <taxon>Delftia</taxon>
    </lineage>
</organism>
<dbReference type="Proteomes" id="UP001287445">
    <property type="component" value="Unassembled WGS sequence"/>
</dbReference>
<sequence length="371" mass="40263">MGKTVVGVNSPRAVKRFSGDLALDVSQASYFGKRFAAVGQGAKTPIQLLTDLESEAGDLVSYDLLAELRMAPVEGDDVLEGKEEGQRFYTDELYIDQARGGVNTGGRMSRKRTLHDLRMRAKQQQANWWGRFQDELTFTYLSGSRGVNANFILPLGYQGRAKNPLTAPTPNQHLFGGDATAVANLDATDKMSLAVVDRARVRADSQGGGATNIPVMQPCVVDGEEVFVMVMHTFQEDDLRKETGTGGWLELQKAAAAAVGFKSPLFKSALGMYRNVVLHSHRNVIRHNTHGATGDLETARALFMGAQAGVMAFGSPGTGMRYGWHEETRDNGNQVVITTSSIFGVKKSVFEIEGEKQDHGVYGIDTAAASR</sequence>
<evidence type="ECO:0000313" key="1">
    <source>
        <dbReference type="EMBL" id="MDX4954021.1"/>
    </source>
</evidence>
<evidence type="ECO:0000313" key="2">
    <source>
        <dbReference type="Proteomes" id="UP001287445"/>
    </source>
</evidence>
<proteinExistence type="predicted"/>
<reference evidence="1" key="1">
    <citation type="submission" date="2023-11" db="EMBL/GenBank/DDBJ databases">
        <title>Identification and selenium tolerance of Delftia acidovorans R3-25.</title>
        <authorList>
            <person name="Zhang S."/>
            <person name="Liu Y."/>
            <person name="Guo Y."/>
        </authorList>
    </citation>
    <scope>NUCLEOTIDE SEQUENCE</scope>
    <source>
        <strain evidence="1">R3-25</strain>
    </source>
</reference>
<gene>
    <name evidence="1" type="ORF">SGN30_11425</name>
</gene>
<accession>A0AAJ2QXT4</accession>
<dbReference type="InterPro" id="IPR025267">
    <property type="entry name" value="ORF017-like"/>
</dbReference>
<dbReference type="AlphaFoldDB" id="A0AAJ2QXT4"/>
<dbReference type="RefSeq" id="WP_013803292.1">
    <property type="nucleotide sequence ID" value="NZ_CAGKLB010000006.1"/>
</dbReference>
<protein>
    <submittedName>
        <fullName evidence="1">N4-gp56 family major capsid protein</fullName>
    </submittedName>
</protein>
<comment type="caution">
    <text evidence="1">The sequence shown here is derived from an EMBL/GenBank/DDBJ whole genome shotgun (WGS) entry which is preliminary data.</text>
</comment>
<dbReference type="Pfam" id="PF13252">
    <property type="entry name" value="Phage_capsid_3"/>
    <property type="match status" value="1"/>
</dbReference>